<evidence type="ECO:0000313" key="3">
    <source>
        <dbReference type="EMBL" id="MSU01275.1"/>
    </source>
</evidence>
<dbReference type="InterPro" id="IPR041698">
    <property type="entry name" value="Methyltransf_25"/>
</dbReference>
<dbReference type="GO" id="GO:0032259">
    <property type="term" value="P:methylation"/>
    <property type="evidence" value="ECO:0007669"/>
    <property type="project" value="UniProtKB-KW"/>
</dbReference>
<dbReference type="InterPro" id="IPR029063">
    <property type="entry name" value="SAM-dependent_MTases_sf"/>
</dbReference>
<gene>
    <name evidence="3" type="ORF">FYJ83_07325</name>
</gene>
<keyword evidence="3" id="KW-0489">Methyltransferase</keyword>
<proteinExistence type="predicted"/>
<dbReference type="SUPFAM" id="SSF53335">
    <property type="entry name" value="S-adenosyl-L-methionine-dependent methyltransferases"/>
    <property type="match status" value="1"/>
</dbReference>
<dbReference type="Pfam" id="PF13649">
    <property type="entry name" value="Methyltransf_25"/>
    <property type="match status" value="1"/>
</dbReference>
<dbReference type="GO" id="GO:0008168">
    <property type="term" value="F:methyltransferase activity"/>
    <property type="evidence" value="ECO:0007669"/>
    <property type="project" value="UniProtKB-KW"/>
</dbReference>
<dbReference type="EMBL" id="VUNQ01000012">
    <property type="protein sequence ID" value="MSU01275.1"/>
    <property type="molecule type" value="Genomic_DNA"/>
</dbReference>
<reference evidence="3 4" key="1">
    <citation type="submission" date="2019-09" db="EMBL/GenBank/DDBJ databases">
        <title>In-depth cultivation of the pig gut microbiome towards novel bacterial diversity and tailored functional studies.</title>
        <authorList>
            <person name="Wylensek D."/>
            <person name="Hitch T.C.A."/>
            <person name="Clavel T."/>
        </authorList>
    </citation>
    <scope>NUCLEOTIDE SEQUENCE [LARGE SCALE GENOMIC DNA]</scope>
    <source>
        <strain evidence="3 4">WCA3-693-APC-4?</strain>
    </source>
</reference>
<accession>A0A6N7XXQ5</accession>
<comment type="caution">
    <text evidence="3">The sequence shown here is derived from an EMBL/GenBank/DDBJ whole genome shotgun (WGS) entry which is preliminary data.</text>
</comment>
<dbReference type="RefSeq" id="WP_154439688.1">
    <property type="nucleotide sequence ID" value="NZ_VUNQ01000012.1"/>
</dbReference>
<dbReference type="Proteomes" id="UP000469523">
    <property type="component" value="Unassembled WGS sequence"/>
</dbReference>
<name>A0A6N7XXQ5_9FIRM</name>
<dbReference type="CDD" id="cd02440">
    <property type="entry name" value="AdoMet_MTases"/>
    <property type="match status" value="1"/>
</dbReference>
<keyword evidence="1 3" id="KW-0808">Transferase</keyword>
<sequence>MKKYYQAYEQRYKKIHEEGLLWFSKEPTMELINWIQHYNIPINDDICEIGCGEGRDALYLAEQKYNITGVDISEEAIKKCKELSKERKVLAEWMVSDALDLREKLNRQFDWIYSIGTLHMLVEDEDRKEFLKTINSLLRPKGKFLLVSMGDGKIQRKTDVSAAFVLQERNHTLTGRTFKVASTSYRAVNWEEHKRELKEAEFLVEKMMDTENEEYFKCMTVYLTKE</sequence>
<dbReference type="Gene3D" id="3.40.50.150">
    <property type="entry name" value="Vaccinia Virus protein VP39"/>
    <property type="match status" value="1"/>
</dbReference>
<keyword evidence="4" id="KW-1185">Reference proteome</keyword>
<evidence type="ECO:0000259" key="2">
    <source>
        <dbReference type="Pfam" id="PF13649"/>
    </source>
</evidence>
<evidence type="ECO:0000256" key="1">
    <source>
        <dbReference type="ARBA" id="ARBA00022679"/>
    </source>
</evidence>
<dbReference type="PANTHER" id="PTHR43861">
    <property type="entry name" value="TRANS-ACONITATE 2-METHYLTRANSFERASE-RELATED"/>
    <property type="match status" value="1"/>
</dbReference>
<dbReference type="AlphaFoldDB" id="A0A6N7XXQ5"/>
<feature type="domain" description="Methyltransferase" evidence="2">
    <location>
        <begin position="46"/>
        <end position="142"/>
    </location>
</feature>
<evidence type="ECO:0000313" key="4">
    <source>
        <dbReference type="Proteomes" id="UP000469523"/>
    </source>
</evidence>
<protein>
    <submittedName>
        <fullName evidence="3">Class I SAM-dependent methyltransferase</fullName>
    </submittedName>
</protein>
<organism evidence="3 4">
    <name type="scientific">Tissierella pigra</name>
    <dbReference type="NCBI Taxonomy" id="2607614"/>
    <lineage>
        <taxon>Bacteria</taxon>
        <taxon>Bacillati</taxon>
        <taxon>Bacillota</taxon>
        <taxon>Tissierellia</taxon>
        <taxon>Tissierellales</taxon>
        <taxon>Tissierellaceae</taxon>
        <taxon>Tissierella</taxon>
    </lineage>
</organism>